<evidence type="ECO:0000256" key="1">
    <source>
        <dbReference type="SAM" id="Phobius"/>
    </source>
</evidence>
<organism evidence="2">
    <name type="scientific">Hordeum vulgare subsp. vulgare</name>
    <name type="common">Domesticated barley</name>
    <dbReference type="NCBI Taxonomy" id="112509"/>
    <lineage>
        <taxon>Eukaryota</taxon>
        <taxon>Viridiplantae</taxon>
        <taxon>Streptophyta</taxon>
        <taxon>Embryophyta</taxon>
        <taxon>Tracheophyta</taxon>
        <taxon>Spermatophyta</taxon>
        <taxon>Magnoliopsida</taxon>
        <taxon>Liliopsida</taxon>
        <taxon>Poales</taxon>
        <taxon>Poaceae</taxon>
        <taxon>BOP clade</taxon>
        <taxon>Pooideae</taxon>
        <taxon>Triticodae</taxon>
        <taxon>Triticeae</taxon>
        <taxon>Hordeinae</taxon>
        <taxon>Hordeum</taxon>
    </lineage>
</organism>
<proteinExistence type="evidence at transcript level"/>
<sequence>MLALFIVYHLCYVTMLYMHISYGTMQWIYVMELCYGYVL</sequence>
<accession>F2D0H5</accession>
<keyword evidence="1" id="KW-1133">Transmembrane helix</keyword>
<keyword evidence="1" id="KW-0812">Transmembrane</keyword>
<reference evidence="2" key="1">
    <citation type="journal article" date="2011" name="Plant Physiol.">
        <title>Comprehensive sequence analysis of 24,783 barley full-length cDNAs derived from 12 clone libraries.</title>
        <authorList>
            <person name="Matsumoto T."/>
            <person name="Tanaka T."/>
            <person name="Sakai H."/>
            <person name="Amano N."/>
            <person name="Kanamori H."/>
            <person name="Kurita K."/>
            <person name="Kikuta A."/>
            <person name="Kamiya K."/>
            <person name="Yamamoto M."/>
            <person name="Ikawa H."/>
            <person name="Fujii N."/>
            <person name="Hori K."/>
            <person name="Itoh T."/>
            <person name="Sato K."/>
        </authorList>
    </citation>
    <scope>NUCLEOTIDE SEQUENCE</scope>
    <source>
        <tissue evidence="2">Leaf</tissue>
    </source>
</reference>
<evidence type="ECO:0000313" key="2">
    <source>
        <dbReference type="EMBL" id="BAJ88596.1"/>
    </source>
</evidence>
<protein>
    <submittedName>
        <fullName evidence="2">Predicted protein</fullName>
    </submittedName>
</protein>
<dbReference type="EMBL" id="AK361039">
    <property type="protein sequence ID" value="BAJ92246.1"/>
    <property type="molecule type" value="mRNA"/>
</dbReference>
<name>F2D0H5_HORVV</name>
<dbReference type="AlphaFoldDB" id="F2D0H5"/>
<dbReference type="EMBL" id="AK357382">
    <property type="protein sequence ID" value="BAJ88596.1"/>
    <property type="molecule type" value="mRNA"/>
</dbReference>
<keyword evidence="1" id="KW-0472">Membrane</keyword>
<feature type="transmembrane region" description="Helical" evidence="1">
    <location>
        <begin position="6"/>
        <end position="30"/>
    </location>
</feature>